<dbReference type="Pfam" id="PF00931">
    <property type="entry name" value="NB-ARC"/>
    <property type="match status" value="1"/>
</dbReference>
<evidence type="ECO:0000313" key="12">
    <source>
        <dbReference type="Proteomes" id="UP000188268"/>
    </source>
</evidence>
<evidence type="ECO:0000256" key="4">
    <source>
        <dbReference type="ARBA" id="ARBA00022821"/>
    </source>
</evidence>
<dbReference type="OrthoDB" id="37484at2759"/>
<evidence type="ECO:0000256" key="5">
    <source>
        <dbReference type="ARBA" id="ARBA00022840"/>
    </source>
</evidence>
<dbReference type="GO" id="GO:0005524">
    <property type="term" value="F:ATP binding"/>
    <property type="evidence" value="ECO:0007669"/>
    <property type="project" value="UniProtKB-KW"/>
</dbReference>
<keyword evidence="6" id="KW-0175">Coiled coil</keyword>
<evidence type="ECO:0000256" key="6">
    <source>
        <dbReference type="SAM" id="Coils"/>
    </source>
</evidence>
<evidence type="ECO:0000256" key="3">
    <source>
        <dbReference type="ARBA" id="ARBA00022741"/>
    </source>
</evidence>
<name>A0A1R3J3D2_COCAP</name>
<dbReference type="InterPro" id="IPR036388">
    <property type="entry name" value="WH-like_DNA-bd_sf"/>
</dbReference>
<evidence type="ECO:0000259" key="9">
    <source>
        <dbReference type="Pfam" id="PF23559"/>
    </source>
</evidence>
<dbReference type="PANTHER" id="PTHR36766">
    <property type="entry name" value="PLANT BROAD-SPECTRUM MILDEW RESISTANCE PROTEIN RPW8"/>
    <property type="match status" value="1"/>
</dbReference>
<feature type="domain" description="R13L1/DRL21-like LRR repeat region" evidence="10">
    <location>
        <begin position="701"/>
        <end position="827"/>
    </location>
</feature>
<organism evidence="11 12">
    <name type="scientific">Corchorus capsularis</name>
    <name type="common">Jute</name>
    <dbReference type="NCBI Taxonomy" id="210143"/>
    <lineage>
        <taxon>Eukaryota</taxon>
        <taxon>Viridiplantae</taxon>
        <taxon>Streptophyta</taxon>
        <taxon>Embryophyta</taxon>
        <taxon>Tracheophyta</taxon>
        <taxon>Spermatophyta</taxon>
        <taxon>Magnoliopsida</taxon>
        <taxon>eudicotyledons</taxon>
        <taxon>Gunneridae</taxon>
        <taxon>Pentapetalae</taxon>
        <taxon>rosids</taxon>
        <taxon>malvids</taxon>
        <taxon>Malvales</taxon>
        <taxon>Malvaceae</taxon>
        <taxon>Grewioideae</taxon>
        <taxon>Apeibeae</taxon>
        <taxon>Corchorus</taxon>
    </lineage>
</organism>
<dbReference type="InterPro" id="IPR058922">
    <property type="entry name" value="WHD_DRP"/>
</dbReference>
<keyword evidence="3" id="KW-0547">Nucleotide-binding</keyword>
<dbReference type="Gene3D" id="1.10.10.10">
    <property type="entry name" value="Winged helix-like DNA-binding domain superfamily/Winged helix DNA-binding domain"/>
    <property type="match status" value="1"/>
</dbReference>
<dbReference type="SUPFAM" id="SSF52058">
    <property type="entry name" value="L domain-like"/>
    <property type="match status" value="2"/>
</dbReference>
<dbReference type="GO" id="GO:0051707">
    <property type="term" value="P:response to other organism"/>
    <property type="evidence" value="ECO:0007669"/>
    <property type="project" value="UniProtKB-ARBA"/>
</dbReference>
<feature type="domain" description="Disease resistance N-terminal" evidence="8">
    <location>
        <begin position="21"/>
        <end position="108"/>
    </location>
</feature>
<dbReference type="Pfam" id="PF25019">
    <property type="entry name" value="LRR_R13L1-DRL21"/>
    <property type="match status" value="2"/>
</dbReference>
<keyword evidence="4" id="KW-0611">Plant defense</keyword>
<dbReference type="Gene3D" id="1.10.8.430">
    <property type="entry name" value="Helical domain of apoptotic protease-activating factors"/>
    <property type="match status" value="1"/>
</dbReference>
<accession>A0A1R3J3D2</accession>
<dbReference type="FunFam" id="1.10.10.10:FF:000322">
    <property type="entry name" value="Probable disease resistance protein At1g63360"/>
    <property type="match status" value="1"/>
</dbReference>
<evidence type="ECO:0000256" key="2">
    <source>
        <dbReference type="ARBA" id="ARBA00022737"/>
    </source>
</evidence>
<dbReference type="InterPro" id="IPR042197">
    <property type="entry name" value="Apaf_helical"/>
</dbReference>
<keyword evidence="5" id="KW-0067">ATP-binding</keyword>
<evidence type="ECO:0000313" key="11">
    <source>
        <dbReference type="EMBL" id="OMO89310.1"/>
    </source>
</evidence>
<evidence type="ECO:0000259" key="10">
    <source>
        <dbReference type="Pfam" id="PF25019"/>
    </source>
</evidence>
<evidence type="ECO:0000256" key="1">
    <source>
        <dbReference type="ARBA" id="ARBA00022614"/>
    </source>
</evidence>
<keyword evidence="1" id="KW-0433">Leucine-rich repeat</keyword>
<dbReference type="Pfam" id="PF23559">
    <property type="entry name" value="WHD_DRP"/>
    <property type="match status" value="1"/>
</dbReference>
<comment type="caution">
    <text evidence="11">The sequence shown here is derived from an EMBL/GenBank/DDBJ whole genome shotgun (WGS) entry which is preliminary data.</text>
</comment>
<feature type="domain" description="R13L1/DRL21-like LRR repeat region" evidence="10">
    <location>
        <begin position="1341"/>
        <end position="1431"/>
    </location>
</feature>
<feature type="coiled-coil region" evidence="6">
    <location>
        <begin position="37"/>
        <end position="64"/>
    </location>
</feature>
<evidence type="ECO:0000259" key="7">
    <source>
        <dbReference type="Pfam" id="PF00931"/>
    </source>
</evidence>
<dbReference type="OMA" id="HQCGIIP"/>
<dbReference type="InterPro" id="IPR027417">
    <property type="entry name" value="P-loop_NTPase"/>
</dbReference>
<dbReference type="InterPro" id="IPR041118">
    <property type="entry name" value="Rx_N"/>
</dbReference>
<gene>
    <name evidence="11" type="ORF">CCACVL1_07924</name>
</gene>
<dbReference type="FunFam" id="3.40.50.300:FF:001091">
    <property type="entry name" value="Probable disease resistance protein At1g61300"/>
    <property type="match status" value="1"/>
</dbReference>
<feature type="domain" description="Disease resistance protein winged helix" evidence="9">
    <location>
        <begin position="442"/>
        <end position="511"/>
    </location>
</feature>
<dbReference type="SUPFAM" id="SSF52540">
    <property type="entry name" value="P-loop containing nucleoside triphosphate hydrolases"/>
    <property type="match status" value="1"/>
</dbReference>
<dbReference type="Gramene" id="OMO89310">
    <property type="protein sequence ID" value="OMO89310"/>
    <property type="gene ID" value="CCACVL1_07924"/>
</dbReference>
<dbReference type="PANTHER" id="PTHR36766:SF51">
    <property type="entry name" value="DISEASE RESISTANCE RPP13-LIKE PROTEIN 1"/>
    <property type="match status" value="1"/>
</dbReference>
<dbReference type="EMBL" id="AWWV01008759">
    <property type="protein sequence ID" value="OMO89310.1"/>
    <property type="molecule type" value="Genomic_DNA"/>
</dbReference>
<sequence>MPFFAALSAIREIVVSKLFDAFLDKLSSYEFLQFATEKQICQAMEKLRKELQEIRAVLADTEERQLKDQCVKIWLSNLQNLAYDIDDILDEFATEMLRQNLMMERRGSSSKKPKLMISDSFNAVMFNRGMMSKINDVTARLKDLEPQKNQLQLRMFGDKKSRRMEPRILRPTSSVEIETHVYGRDQDKEAVLQALLQNDGEANFVIPIVGMGGIGKTTLAQLVYNDARVKNHFDLQAWVCVSDDFDVTRISKQMLESITSDTCNNHNSLTSLQEDLKKTLSEKKFLIVLNDVWNDDYHKWTVLQSPFLKRTPGSKVLVTTRNRTVSATMGATQAHFLEVLSGDDCLAILAQHALGASDFGGHPCLKEVAEEIVRKCNGLPLAAKTLGGLLRTDVDVDAWKDILESDIWKLSESHQCGIIPALQLSYHHLPSQLKRCFGYLSIFPKDYELEEEEIILLWCAEGFLQQAGDKLYIENLGHKYFRDLLSRSLLQISNKDNSDRFVMHDLIHDLAQSVAGEICFRIEGDKQISKHTRHLSYMDVGYESEMDSEQDYTKNFDSICEVKHLRTFLIYHLPINNVLIANLLSNLKCLRVLALREYRITTLPDFIGDLNKHLRYLDLSWTHIQSLPESICTLYNLETLLLRGCSNLKKLPSEMDNLVNLAHLNLIGSHRLEGMPSNFNVLTDLQSLSNFVLGKGKGCQIRELKDLSNLKGQLCISGLENVVEIGDALKAKIRDKSGIDNLQLVWSESFESRNGEAEEKVLDFLQPSERVKELAIMNYGGSVFANWVGNSSFTSLLSLCMKNCRNCLSLPSLGQLPLLGKLWIKGMHSITKVGVEFSGENMRNISFPSLEILEFKDMPVWEDWNFSEVCTEAKKFPRLRNLVIKDCPKLLGGFTTHLPSNLEILAVVNCKNLVISIQSLPRLSYLMIRGCVEVVYKGFEGHSALQVISFSSISKLTCVAECGRLEKASTTLHELTWLKDLQLIYCHNLISLSKSNLLLNVKKLLIGYCYNLRYLLEEGESSNMISNACVIEELRIFNCPSLVLLSSRGELSINLKELRIGNCPRLESIAQEIEHNSSLELIEIHRCVSIKYLCQSLPTTNLKVLCLQDCSQLQALPDGMHNLKHLERLEIKECSSIAYLPEEGLPTSLRELTIEGSNIYKPLIQWGLHRLTCLRSLDIDGGDADAVSFPQEEIGMILPSSLTTLHIRNFTKLQILSSNGFRNLNSLEDLRVYNCQNLKYLPEKNSISSLLFLDIWWCPVLRERCEEDKGAEWPKIAHVPHVRRLSQGVELIKGIIEIHQLGSSVTRNVCRKLTMMHETVIPIGDELLHFSFNADCGDALGLENVDDSHHVEEAEIHDKSNLTSLKLEWTTTDQNQVMNRDKAVQVMNFLRPHSNLKELTVDGYTGAIFPAWEWNHNEVDEQAGNLRCLNMLSMVWVTMYWVGFGF</sequence>
<reference evidence="11 12" key="1">
    <citation type="submission" date="2013-09" db="EMBL/GenBank/DDBJ databases">
        <title>Corchorus capsularis genome sequencing.</title>
        <authorList>
            <person name="Alam M."/>
            <person name="Haque M.S."/>
            <person name="Islam M.S."/>
            <person name="Emdad E.M."/>
            <person name="Islam M.M."/>
            <person name="Ahmed B."/>
            <person name="Halim A."/>
            <person name="Hossen Q.M.M."/>
            <person name="Hossain M.Z."/>
            <person name="Ahmed R."/>
            <person name="Khan M.M."/>
            <person name="Islam R."/>
            <person name="Rashid M.M."/>
            <person name="Khan S.A."/>
            <person name="Rahman M.S."/>
            <person name="Alam M."/>
        </authorList>
    </citation>
    <scope>NUCLEOTIDE SEQUENCE [LARGE SCALE GENOMIC DNA]</scope>
    <source>
        <strain evidence="12">cv. CVL-1</strain>
        <tissue evidence="11">Whole seedling</tissue>
    </source>
</reference>
<dbReference type="Gene3D" id="3.40.50.300">
    <property type="entry name" value="P-loop containing nucleotide triphosphate hydrolases"/>
    <property type="match status" value="1"/>
</dbReference>
<feature type="domain" description="NB-ARC" evidence="7">
    <location>
        <begin position="185"/>
        <end position="354"/>
    </location>
</feature>
<keyword evidence="2" id="KW-0677">Repeat</keyword>
<dbReference type="InterPro" id="IPR032675">
    <property type="entry name" value="LRR_dom_sf"/>
</dbReference>
<keyword evidence="12" id="KW-1185">Reference proteome</keyword>
<dbReference type="Gene3D" id="1.20.5.4130">
    <property type="match status" value="1"/>
</dbReference>
<evidence type="ECO:0000259" key="8">
    <source>
        <dbReference type="Pfam" id="PF18052"/>
    </source>
</evidence>
<dbReference type="InterPro" id="IPR056789">
    <property type="entry name" value="LRR_R13L1-DRL21"/>
</dbReference>
<dbReference type="Pfam" id="PF18052">
    <property type="entry name" value="Rx_N"/>
    <property type="match status" value="1"/>
</dbReference>
<dbReference type="Proteomes" id="UP000188268">
    <property type="component" value="Unassembled WGS sequence"/>
</dbReference>
<proteinExistence type="predicted"/>
<dbReference type="GO" id="GO:0006952">
    <property type="term" value="P:defense response"/>
    <property type="evidence" value="ECO:0007669"/>
    <property type="project" value="UniProtKB-KW"/>
</dbReference>
<protein>
    <submittedName>
        <fullName evidence="11">Disease resistance protein</fullName>
    </submittedName>
</protein>
<dbReference type="GO" id="GO:0043531">
    <property type="term" value="F:ADP binding"/>
    <property type="evidence" value="ECO:0007669"/>
    <property type="project" value="InterPro"/>
</dbReference>
<dbReference type="InterPro" id="IPR002182">
    <property type="entry name" value="NB-ARC"/>
</dbReference>
<dbReference type="STRING" id="210143.A0A1R3J3D2"/>
<dbReference type="PRINTS" id="PR00364">
    <property type="entry name" value="DISEASERSIST"/>
</dbReference>
<dbReference type="Gene3D" id="3.80.10.10">
    <property type="entry name" value="Ribonuclease Inhibitor"/>
    <property type="match status" value="3"/>
</dbReference>